<reference evidence="1 2" key="1">
    <citation type="journal article" date="2016" name="PLoS Pathog.">
        <title>Biosynthesis of antibiotic leucinostatins in bio-control fungus Purpureocillium lilacinum and their inhibition on phytophthora revealed by genome mining.</title>
        <authorList>
            <person name="Wang G."/>
            <person name="Liu Z."/>
            <person name="Lin R."/>
            <person name="Li E."/>
            <person name="Mao Z."/>
            <person name="Ling J."/>
            <person name="Yang Y."/>
            <person name="Yin W.B."/>
            <person name="Xie B."/>
        </authorList>
    </citation>
    <scope>NUCLEOTIDE SEQUENCE [LARGE SCALE GENOMIC DNA]</scope>
    <source>
        <strain evidence="1">170</strain>
    </source>
</reference>
<keyword evidence="2" id="KW-1185">Reference proteome</keyword>
<dbReference type="KEGG" id="pchm:VFPPC_17560"/>
<name>A0A219AR71_METCM</name>
<gene>
    <name evidence="1" type="ORF">VFPPC_17560</name>
</gene>
<accession>A0A219AR71</accession>
<proteinExistence type="predicted"/>
<evidence type="ECO:0000313" key="1">
    <source>
        <dbReference type="EMBL" id="OWT43277.1"/>
    </source>
</evidence>
<evidence type="ECO:0000313" key="2">
    <source>
        <dbReference type="Proteomes" id="UP000078397"/>
    </source>
</evidence>
<dbReference type="RefSeq" id="XP_022285715.1">
    <property type="nucleotide sequence ID" value="XM_022429258.1"/>
</dbReference>
<protein>
    <submittedName>
        <fullName evidence="1">Uncharacterized protein</fullName>
    </submittedName>
</protein>
<dbReference type="AlphaFoldDB" id="A0A219AR71"/>
<dbReference type="GeneID" id="33936507"/>
<dbReference type="EMBL" id="LSBJ02000002">
    <property type="protein sequence ID" value="OWT43277.1"/>
    <property type="molecule type" value="Genomic_DNA"/>
</dbReference>
<dbReference type="Proteomes" id="UP000078397">
    <property type="component" value="Unassembled WGS sequence"/>
</dbReference>
<organism evidence="1 2">
    <name type="scientific">Pochonia chlamydosporia 170</name>
    <dbReference type="NCBI Taxonomy" id="1380566"/>
    <lineage>
        <taxon>Eukaryota</taxon>
        <taxon>Fungi</taxon>
        <taxon>Dikarya</taxon>
        <taxon>Ascomycota</taxon>
        <taxon>Pezizomycotina</taxon>
        <taxon>Sordariomycetes</taxon>
        <taxon>Hypocreomycetidae</taxon>
        <taxon>Hypocreales</taxon>
        <taxon>Clavicipitaceae</taxon>
        <taxon>Pochonia</taxon>
    </lineage>
</organism>
<sequence length="146" mass="16460">MADIDEWQGWAGSRPGRSRLMGLEWSQGWVKLDQALAERRFRLTRTAGVCLWPRVDAIDLRLIALRAHAEQETCMEYWRSFVCPTQPVFAGRDGREESINQSISQSVSQSMSSTFEFTPVPRPRHVHSIIALAIDMGPVLSSGVSE</sequence>
<comment type="caution">
    <text evidence="1">The sequence shown here is derived from an EMBL/GenBank/DDBJ whole genome shotgun (WGS) entry which is preliminary data.</text>
</comment>